<gene>
    <name evidence="3" type="ORF">EZV62_003982</name>
</gene>
<dbReference type="InterPro" id="IPR036249">
    <property type="entry name" value="Thioredoxin-like_sf"/>
</dbReference>
<evidence type="ECO:0000256" key="1">
    <source>
        <dbReference type="ARBA" id="ARBA00006347"/>
    </source>
</evidence>
<dbReference type="GO" id="GO:0003756">
    <property type="term" value="F:protein disulfide isomerase activity"/>
    <property type="evidence" value="ECO:0007669"/>
    <property type="project" value="TreeGrafter"/>
</dbReference>
<dbReference type="Pfam" id="PF00085">
    <property type="entry name" value="Thioredoxin"/>
    <property type="match status" value="2"/>
</dbReference>
<dbReference type="GO" id="GO:0006457">
    <property type="term" value="P:protein folding"/>
    <property type="evidence" value="ECO:0007669"/>
    <property type="project" value="TreeGrafter"/>
</dbReference>
<dbReference type="Gene3D" id="3.40.30.10">
    <property type="entry name" value="Glutaredoxin"/>
    <property type="match status" value="3"/>
</dbReference>
<comment type="similarity">
    <text evidence="1">Belongs to the protein disulfide isomerase family.</text>
</comment>
<dbReference type="SUPFAM" id="SSF52833">
    <property type="entry name" value="Thioredoxin-like"/>
    <property type="match status" value="2"/>
</dbReference>
<feature type="domain" description="Thioredoxin" evidence="2">
    <location>
        <begin position="259"/>
        <end position="318"/>
    </location>
</feature>
<comment type="caution">
    <text evidence="3">The sequence shown here is derived from an EMBL/GenBank/DDBJ whole genome shotgun (WGS) entry which is preliminary data.</text>
</comment>
<dbReference type="PANTHER" id="PTHR18929">
    <property type="entry name" value="PROTEIN DISULFIDE ISOMERASE"/>
    <property type="match status" value="1"/>
</dbReference>
<dbReference type="OrthoDB" id="427280at2759"/>
<name>A0A5C7II87_9ROSI</name>
<protein>
    <recommendedName>
        <fullName evidence="2">Thioredoxin domain-containing protein</fullName>
    </recommendedName>
</protein>
<dbReference type="CDD" id="cd02981">
    <property type="entry name" value="PDI_b_family"/>
    <property type="match status" value="1"/>
</dbReference>
<sequence length="564" mass="62889">MLLPIHLRWRSSVKGDGDSDGEASYVRGFWNRLKRGLCTHFWKNEMEKDDRLCIFRSSSGRKGTISKRNDKGWPECNVIVEEGKYDDFEDKAFTRRFQALIGILTFVSLLVNNFYVGEGSDSAGVPTKMLTVNGSLKISNYYQPRKSHRTVSVNSEGNKVPLYGAGSSLSVNSQTGGEVLLTLKFGIKSKGEVVDFEELLALDEQEDQEQQGSLGDGSAKSEAEVLSKAQRIVLELNSDNLKRDIDGAEVVLVLGGGNFVEALKELKSPLLMAKLDADRHTKAASMLDIKGFPTLFLFVNGSSQPYTGGFSMEEIVIWARKKTGVPVTRFTRISTVNEAEGFLKKYHTFVLGAFDKFEGPYYVEFVKSAASDNEIQFVETSNTGVAKFLFPDVKTAKQFLGIVKSEPERYTEYGELVIVFAKDDEFKSLLEPHQKVERKFKGKGPVYVEFVKSAASDNEIQFVETSNTETNASLQIVLGKTFDDLVLNSTQNVFLELHTPWCINCETTSKQVEKLTKHFKGLDNVFARLDAPANEHTKLQVSVIDKSNRHNLGAIFCASKSAIR</sequence>
<dbReference type="GO" id="GO:0034976">
    <property type="term" value="P:response to endoplasmic reticulum stress"/>
    <property type="evidence" value="ECO:0007669"/>
    <property type="project" value="TreeGrafter"/>
</dbReference>
<proteinExistence type="inferred from homology"/>
<dbReference type="InterPro" id="IPR013766">
    <property type="entry name" value="Thioredoxin_domain"/>
</dbReference>
<dbReference type="GO" id="GO:0005783">
    <property type="term" value="C:endoplasmic reticulum"/>
    <property type="evidence" value="ECO:0007669"/>
    <property type="project" value="TreeGrafter"/>
</dbReference>
<dbReference type="Proteomes" id="UP000323000">
    <property type="component" value="Chromosome 2"/>
</dbReference>
<feature type="domain" description="Thioredoxin" evidence="2">
    <location>
        <begin position="478"/>
        <end position="543"/>
    </location>
</feature>
<reference evidence="4" key="1">
    <citation type="journal article" date="2019" name="Gigascience">
        <title>De novo genome assembly of the endangered Acer yangbiense, a plant species with extremely small populations endemic to Yunnan Province, China.</title>
        <authorList>
            <person name="Yang J."/>
            <person name="Wariss H.M."/>
            <person name="Tao L."/>
            <person name="Zhang R."/>
            <person name="Yun Q."/>
            <person name="Hollingsworth P."/>
            <person name="Dao Z."/>
            <person name="Luo G."/>
            <person name="Guo H."/>
            <person name="Ma Y."/>
            <person name="Sun W."/>
        </authorList>
    </citation>
    <scope>NUCLEOTIDE SEQUENCE [LARGE SCALE GENOMIC DNA]</scope>
    <source>
        <strain evidence="4">cv. Malutang</strain>
    </source>
</reference>
<dbReference type="EMBL" id="VAHF01000002">
    <property type="protein sequence ID" value="TXG69047.1"/>
    <property type="molecule type" value="Genomic_DNA"/>
</dbReference>
<evidence type="ECO:0000313" key="3">
    <source>
        <dbReference type="EMBL" id="TXG69047.1"/>
    </source>
</evidence>
<accession>A0A5C7II87</accession>
<keyword evidence="4" id="KW-1185">Reference proteome</keyword>
<evidence type="ECO:0000259" key="2">
    <source>
        <dbReference type="Pfam" id="PF00085"/>
    </source>
</evidence>
<dbReference type="AlphaFoldDB" id="A0A5C7II87"/>
<evidence type="ECO:0000313" key="4">
    <source>
        <dbReference type="Proteomes" id="UP000323000"/>
    </source>
</evidence>
<organism evidence="3 4">
    <name type="scientific">Acer yangbiense</name>
    <dbReference type="NCBI Taxonomy" id="1000413"/>
    <lineage>
        <taxon>Eukaryota</taxon>
        <taxon>Viridiplantae</taxon>
        <taxon>Streptophyta</taxon>
        <taxon>Embryophyta</taxon>
        <taxon>Tracheophyta</taxon>
        <taxon>Spermatophyta</taxon>
        <taxon>Magnoliopsida</taxon>
        <taxon>eudicotyledons</taxon>
        <taxon>Gunneridae</taxon>
        <taxon>Pentapetalae</taxon>
        <taxon>rosids</taxon>
        <taxon>malvids</taxon>
        <taxon>Sapindales</taxon>
        <taxon>Sapindaceae</taxon>
        <taxon>Hippocastanoideae</taxon>
        <taxon>Acereae</taxon>
        <taxon>Acer</taxon>
    </lineage>
</organism>
<dbReference type="CDD" id="cd02961">
    <property type="entry name" value="PDI_a_family"/>
    <property type="match status" value="1"/>
</dbReference>
<dbReference type="PANTHER" id="PTHR18929:SF189">
    <property type="entry name" value="PROTEIN DISULFIDE ISOMERASE-LIKE 1-5-RELATED"/>
    <property type="match status" value="1"/>
</dbReference>